<dbReference type="Gene3D" id="2.160.20.80">
    <property type="entry name" value="E3 ubiquitin-protein ligase SopA"/>
    <property type="match status" value="1"/>
</dbReference>
<keyword evidence="2" id="KW-0812">Transmembrane</keyword>
<keyword evidence="2" id="KW-0472">Membrane</keyword>
<feature type="compositionally biased region" description="Pro residues" evidence="1">
    <location>
        <begin position="10"/>
        <end position="19"/>
    </location>
</feature>
<dbReference type="InterPro" id="IPR001646">
    <property type="entry name" value="5peptide_repeat"/>
</dbReference>
<feature type="transmembrane region" description="Helical" evidence="2">
    <location>
        <begin position="28"/>
        <end position="51"/>
    </location>
</feature>
<dbReference type="RefSeq" id="WP_182840644.1">
    <property type="nucleotide sequence ID" value="NZ_BAAABQ010000083.1"/>
</dbReference>
<evidence type="ECO:0000256" key="2">
    <source>
        <dbReference type="SAM" id="Phobius"/>
    </source>
</evidence>
<dbReference type="Proteomes" id="UP000517916">
    <property type="component" value="Unassembled WGS sequence"/>
</dbReference>
<feature type="region of interest" description="Disordered" evidence="1">
    <location>
        <begin position="1"/>
        <end position="21"/>
    </location>
</feature>
<reference evidence="3 4" key="1">
    <citation type="submission" date="2020-08" db="EMBL/GenBank/DDBJ databases">
        <title>Genomic Encyclopedia of Archaeal and Bacterial Type Strains, Phase II (KMG-II): from individual species to whole genera.</title>
        <authorList>
            <person name="Goeker M."/>
        </authorList>
    </citation>
    <scope>NUCLEOTIDE SEQUENCE [LARGE SCALE GENOMIC DNA]</scope>
    <source>
        <strain evidence="3 4">DSM 43850</strain>
    </source>
</reference>
<keyword evidence="4" id="KW-1185">Reference proteome</keyword>
<protein>
    <recommendedName>
        <fullName evidence="5">Pentapeptide repeat-containing protein</fullName>
    </recommendedName>
</protein>
<keyword evidence="2" id="KW-1133">Transmembrane helix</keyword>
<dbReference type="Pfam" id="PF13576">
    <property type="entry name" value="Pentapeptide_3"/>
    <property type="match status" value="1"/>
</dbReference>
<evidence type="ECO:0000256" key="1">
    <source>
        <dbReference type="SAM" id="MobiDB-lite"/>
    </source>
</evidence>
<proteinExistence type="predicted"/>
<organism evidence="3 4">
    <name type="scientific">Kutzneria viridogrisea</name>
    <dbReference type="NCBI Taxonomy" id="47990"/>
    <lineage>
        <taxon>Bacteria</taxon>
        <taxon>Bacillati</taxon>
        <taxon>Actinomycetota</taxon>
        <taxon>Actinomycetes</taxon>
        <taxon>Pseudonocardiales</taxon>
        <taxon>Pseudonocardiaceae</taxon>
        <taxon>Kutzneria</taxon>
    </lineage>
</organism>
<dbReference type="EMBL" id="JACJID010000011">
    <property type="protein sequence ID" value="MBA8932116.1"/>
    <property type="molecule type" value="Genomic_DNA"/>
</dbReference>
<sequence length="456" mass="50771">MPETTDTEDPPPPNPPEPTGLPALPRGLVPIVVTTVLVVSGLLLLALLWWLDTGEHLDPRDHATARLDAVKIALSVAAGGGALFALWLGVRRQRTSEHDLRLRDRAQAHTEAVAAQNQLHQERVAAATERDAEARRVTELYSKSIEQLGSAQAPVRLGGLYALERLAQDNPGQRQTIANVFCAYLRMPFDLPNDPPEDATEQQVGDGHNEQLEQDDAHRDRVQEREVRLTAQRILTSHLYPGTGEKPPETFWPDLHLDLTGATLINFSLGGCHLGSARFERTRFHGFAVFERAHFHRIAVFGEARFHGFAHFSRAHFHHSGLFDRAWFHGVAAFDTAQFDGRARFCWAQFHDVATFAQTRFDGKVPVEWAEFDAAQFHANVKFEVWQFTPTPITLSGAPIWIRLDIPAFDRTLPTGCVVRPVDQKPYGVAEGRWGHLVHEDTGPAATPDPDQGETG</sequence>
<evidence type="ECO:0008006" key="5">
    <source>
        <dbReference type="Google" id="ProtNLM"/>
    </source>
</evidence>
<gene>
    <name evidence="3" type="ORF">BC739_009375</name>
</gene>
<feature type="region of interest" description="Disordered" evidence="1">
    <location>
        <begin position="191"/>
        <end position="221"/>
    </location>
</feature>
<feature type="compositionally biased region" description="Basic and acidic residues" evidence="1">
    <location>
        <begin position="207"/>
        <end position="221"/>
    </location>
</feature>
<name>A0ABR6BYY7_9PSEU</name>
<accession>A0ABR6BYY7</accession>
<evidence type="ECO:0000313" key="3">
    <source>
        <dbReference type="EMBL" id="MBA8932116.1"/>
    </source>
</evidence>
<feature type="transmembrane region" description="Helical" evidence="2">
    <location>
        <begin position="72"/>
        <end position="90"/>
    </location>
</feature>
<comment type="caution">
    <text evidence="3">The sequence shown here is derived from an EMBL/GenBank/DDBJ whole genome shotgun (WGS) entry which is preliminary data.</text>
</comment>
<evidence type="ECO:0000313" key="4">
    <source>
        <dbReference type="Proteomes" id="UP000517916"/>
    </source>
</evidence>